<proteinExistence type="predicted"/>
<dbReference type="InterPro" id="IPR053172">
    <property type="entry name" value="Tn903_transposase"/>
</dbReference>
<dbReference type="EMBL" id="NBYY01000028">
    <property type="protein sequence ID" value="PCS22013.1"/>
    <property type="molecule type" value="Genomic_DNA"/>
</dbReference>
<name>A0A2A5T1H6_9GAMM</name>
<protein>
    <submittedName>
        <fullName evidence="2">Mobile element protein</fullName>
    </submittedName>
</protein>
<reference evidence="3" key="1">
    <citation type="submission" date="2017-04" db="EMBL/GenBank/DDBJ databases">
        <title>Genome evolution of the luminous symbionts of deep sea anglerfish.</title>
        <authorList>
            <person name="Hendry T.A."/>
        </authorList>
    </citation>
    <scope>NUCLEOTIDE SEQUENCE [LARGE SCALE GENOMIC DNA]</scope>
</reference>
<dbReference type="PANTHER" id="PTHR34631:SF3">
    <property type="entry name" value="ISSOD12 TRANSPOSASE TNPA_ISSOD12"/>
    <property type="match status" value="1"/>
</dbReference>
<evidence type="ECO:0000313" key="3">
    <source>
        <dbReference type="Proteomes" id="UP000219020"/>
    </source>
</evidence>
<dbReference type="PANTHER" id="PTHR34631">
    <property type="match status" value="1"/>
</dbReference>
<evidence type="ECO:0000313" key="2">
    <source>
        <dbReference type="EMBL" id="PCS22013.1"/>
    </source>
</evidence>
<comment type="caution">
    <text evidence="2">The sequence shown here is derived from an EMBL/GenBank/DDBJ whole genome shotgun (WGS) entry which is preliminary data.</text>
</comment>
<accession>A0A2A5T1H6</accession>
<dbReference type="Proteomes" id="UP000219020">
    <property type="component" value="Unassembled WGS sequence"/>
</dbReference>
<gene>
    <name evidence="2" type="ORF">BTN49_2478</name>
</gene>
<dbReference type="InterPro" id="IPR025668">
    <property type="entry name" value="Tnp_DDE_dom"/>
</dbReference>
<feature type="domain" description="Transposase DDE" evidence="1">
    <location>
        <begin position="20"/>
        <end position="123"/>
    </location>
</feature>
<organism evidence="2 3">
    <name type="scientific">Candidatus Enterovibrio escicola</name>
    <dbReference type="NCBI Taxonomy" id="1927127"/>
    <lineage>
        <taxon>Bacteria</taxon>
        <taxon>Pseudomonadati</taxon>
        <taxon>Pseudomonadota</taxon>
        <taxon>Gammaproteobacteria</taxon>
        <taxon>Vibrionales</taxon>
        <taxon>Vibrionaceae</taxon>
        <taxon>Enterovibrio</taxon>
    </lineage>
</organism>
<keyword evidence="3" id="KW-1185">Reference proteome</keyword>
<dbReference type="Pfam" id="PF13737">
    <property type="entry name" value="DDE_Tnp_1_5"/>
    <property type="match status" value="1"/>
</dbReference>
<dbReference type="AlphaFoldDB" id="A0A2A5T1H6"/>
<sequence>MGKGKHKISTWKQYNQVLVNRSSVTFWINVAAIKAWHYLNHHGRGFIFSDTKIEPALTAKDIFRLLNRGLEGFFSTVLTLMDIPLKFPTYTCISKRSKTVELKYRLPRQGAVAHVVIDTTGRKGIRQR</sequence>
<evidence type="ECO:0000259" key="1">
    <source>
        <dbReference type="Pfam" id="PF13737"/>
    </source>
</evidence>